<dbReference type="Gene3D" id="1.10.357.10">
    <property type="entry name" value="Tetracycline Repressor, domain 2"/>
    <property type="match status" value="1"/>
</dbReference>
<feature type="region of interest" description="Disordered" evidence="1">
    <location>
        <begin position="93"/>
        <end position="115"/>
    </location>
</feature>
<dbReference type="RefSeq" id="WP_344860170.1">
    <property type="nucleotide sequence ID" value="NZ_BAAAUT010000023.1"/>
</dbReference>
<comment type="caution">
    <text evidence="2">The sequence shown here is derived from an EMBL/GenBank/DDBJ whole genome shotgun (WGS) entry which is preliminary data.</text>
</comment>
<reference evidence="3" key="1">
    <citation type="journal article" date="2019" name="Int. J. Syst. Evol. Microbiol.">
        <title>The Global Catalogue of Microorganisms (GCM) 10K type strain sequencing project: providing services to taxonomists for standard genome sequencing and annotation.</title>
        <authorList>
            <consortium name="The Broad Institute Genomics Platform"/>
            <consortium name="The Broad Institute Genome Sequencing Center for Infectious Disease"/>
            <person name="Wu L."/>
            <person name="Ma J."/>
        </authorList>
    </citation>
    <scope>NUCLEOTIDE SEQUENCE [LARGE SCALE GENOMIC DNA]</scope>
    <source>
        <strain evidence="3">JCM 9373</strain>
    </source>
</reference>
<gene>
    <name evidence="2" type="ORF">GCM10010466_31920</name>
</gene>
<dbReference type="Proteomes" id="UP001500320">
    <property type="component" value="Unassembled WGS sequence"/>
</dbReference>
<proteinExistence type="predicted"/>
<dbReference type="InterPro" id="IPR036271">
    <property type="entry name" value="Tet_transcr_reg_TetR-rel_C_sf"/>
</dbReference>
<evidence type="ECO:0000256" key="1">
    <source>
        <dbReference type="SAM" id="MobiDB-lite"/>
    </source>
</evidence>
<accession>A0ABP6N720</accession>
<evidence type="ECO:0000313" key="3">
    <source>
        <dbReference type="Proteomes" id="UP001500320"/>
    </source>
</evidence>
<keyword evidence="3" id="KW-1185">Reference proteome</keyword>
<sequence length="115" mass="12085">MNPVPAIAEIAPLRIIAHWPPSLWRPTATMSCTIPAVIAYLERRSALERDGIGQAIEQSGGDVDAALRVLFEAVGAIACAPGFRGCPFIGAAAEHSDPDSPVRRAVTGAGDPTRR</sequence>
<dbReference type="EMBL" id="BAAAUT010000023">
    <property type="protein sequence ID" value="GAA3138590.1"/>
    <property type="molecule type" value="Genomic_DNA"/>
</dbReference>
<evidence type="ECO:0000313" key="2">
    <source>
        <dbReference type="EMBL" id="GAA3138590.1"/>
    </source>
</evidence>
<organism evidence="2 3">
    <name type="scientific">Planomonospora alba</name>
    <dbReference type="NCBI Taxonomy" id="161354"/>
    <lineage>
        <taxon>Bacteria</taxon>
        <taxon>Bacillati</taxon>
        <taxon>Actinomycetota</taxon>
        <taxon>Actinomycetes</taxon>
        <taxon>Streptosporangiales</taxon>
        <taxon>Streptosporangiaceae</taxon>
        <taxon>Planomonospora</taxon>
    </lineage>
</organism>
<protein>
    <submittedName>
        <fullName evidence="2">Uncharacterized protein</fullName>
    </submittedName>
</protein>
<name>A0ABP6N720_9ACTN</name>
<dbReference type="SUPFAM" id="SSF48498">
    <property type="entry name" value="Tetracyclin repressor-like, C-terminal domain"/>
    <property type="match status" value="1"/>
</dbReference>